<dbReference type="AlphaFoldDB" id="A0A5B8RJH0"/>
<reference evidence="1" key="1">
    <citation type="submission" date="2019-06" db="EMBL/GenBank/DDBJ databases">
        <authorList>
            <person name="Murdoch R.W."/>
            <person name="Fathepure B."/>
        </authorList>
    </citation>
    <scope>NUCLEOTIDE SEQUENCE</scope>
</reference>
<protein>
    <submittedName>
        <fullName evidence="1">Uncharacterized protein</fullName>
    </submittedName>
</protein>
<proteinExistence type="predicted"/>
<name>A0A5B8RJH0_9ZZZZ</name>
<gene>
    <name evidence="1" type="ORF">KBTEX_03340</name>
</gene>
<dbReference type="EMBL" id="MN079191">
    <property type="protein sequence ID" value="QEA06997.1"/>
    <property type="molecule type" value="Genomic_DNA"/>
</dbReference>
<sequence length="29" mass="3211">MMARDGAISPDTLTEYAERIENAAAEREV</sequence>
<organism evidence="1">
    <name type="scientific">uncultured organism</name>
    <dbReference type="NCBI Taxonomy" id="155900"/>
    <lineage>
        <taxon>unclassified sequences</taxon>
        <taxon>environmental samples</taxon>
    </lineage>
</organism>
<evidence type="ECO:0000313" key="1">
    <source>
        <dbReference type="EMBL" id="QEA06997.1"/>
    </source>
</evidence>
<accession>A0A5B8RJH0</accession>